<keyword evidence="8" id="KW-1185">Reference proteome</keyword>
<dbReference type="InterPro" id="IPR027278">
    <property type="entry name" value="ACCD_DCysDesulf"/>
</dbReference>
<dbReference type="PANTHER" id="PTHR43780">
    <property type="entry name" value="1-AMINOCYCLOPROPANE-1-CARBOXYLATE DEAMINASE-RELATED"/>
    <property type="match status" value="1"/>
</dbReference>
<dbReference type="EMBL" id="FTMN01000002">
    <property type="protein sequence ID" value="SIQ12466.1"/>
    <property type="molecule type" value="Genomic_DNA"/>
</dbReference>
<gene>
    <name evidence="7" type="ORF">SAMN05421647_102309</name>
</gene>
<protein>
    <submittedName>
        <fullName evidence="7">1-aminocyclopropane-1-carboxylate deaminase</fullName>
    </submittedName>
</protein>
<reference evidence="7 8" key="1">
    <citation type="submission" date="2017-01" db="EMBL/GenBank/DDBJ databases">
        <authorList>
            <person name="Mah S.A."/>
            <person name="Swanson W.J."/>
            <person name="Moy G.W."/>
            <person name="Vacquier V.D."/>
        </authorList>
    </citation>
    <scope>NUCLEOTIDE SEQUENCE [LARGE SCALE GENOMIC DNA]</scope>
    <source>
        <strain evidence="7 8">DSM 7027</strain>
    </source>
</reference>
<dbReference type="SUPFAM" id="SSF53686">
    <property type="entry name" value="Tryptophan synthase beta subunit-like PLP-dependent enzymes"/>
    <property type="match status" value="1"/>
</dbReference>
<evidence type="ECO:0000256" key="1">
    <source>
        <dbReference type="ARBA" id="ARBA00001933"/>
    </source>
</evidence>
<evidence type="ECO:0000256" key="3">
    <source>
        <dbReference type="ARBA" id="ARBA00022898"/>
    </source>
</evidence>
<dbReference type="Proteomes" id="UP000186895">
    <property type="component" value="Unassembled WGS sequence"/>
</dbReference>
<evidence type="ECO:0000259" key="6">
    <source>
        <dbReference type="Pfam" id="PF00291"/>
    </source>
</evidence>
<dbReference type="STRING" id="49186.SAMN05421647_102309"/>
<sequence>MSGKYEPEKYELELGGDLFRVPVHELITPLTRCRDVTLDIMRLDQIHPLVSGNKWFKLKPAIESARKTGMPVLSFGGAWSNHIHALAYAGAHFSVPTLGIIRGEPEYASNAMLTDARRWGMKLHFVTRAEYRQRTHPDYLQSLLERFGPGHLVPEGGSQAAALPAVASIWQHPVFSEREYDAVFLPVGTGGTLAGVLFGAPSSVEVIGVPVLKYGEWLEQDISALLQQAEGAVRCKWSLDPASQGAGYARLNAEEAALVRQMQDGYGLDLDPVYTVKALRALQRRIVQCRIKPHSRILMLHTGGLQGNRGFADRLSALAPEFVGPLPL</sequence>
<dbReference type="eggNOG" id="COG2515">
    <property type="taxonomic scope" value="Bacteria"/>
</dbReference>
<dbReference type="PANTHER" id="PTHR43780:SF2">
    <property type="entry name" value="1-AMINOCYCLOPROPANE-1-CARBOXYLATE DEAMINASE-RELATED"/>
    <property type="match status" value="1"/>
</dbReference>
<evidence type="ECO:0000256" key="4">
    <source>
        <dbReference type="PIRSR" id="PIRSR006278-1"/>
    </source>
</evidence>
<proteinExistence type="inferred from homology"/>
<evidence type="ECO:0000313" key="7">
    <source>
        <dbReference type="EMBL" id="SIQ12466.1"/>
    </source>
</evidence>
<dbReference type="Gene3D" id="3.40.50.1100">
    <property type="match status" value="2"/>
</dbReference>
<dbReference type="GO" id="GO:0019148">
    <property type="term" value="F:D-cysteine desulfhydrase activity"/>
    <property type="evidence" value="ECO:0007669"/>
    <property type="project" value="TreeGrafter"/>
</dbReference>
<feature type="modified residue" description="N6-(pyridoxal phosphate)lysine" evidence="5">
    <location>
        <position position="54"/>
    </location>
</feature>
<keyword evidence="3 5" id="KW-0663">Pyridoxal phosphate</keyword>
<dbReference type="AlphaFoldDB" id="A0A1N6Q7P0"/>
<feature type="active site" description="Nucleophile" evidence="4">
    <location>
        <position position="80"/>
    </location>
</feature>
<name>A0A1N6Q7P0_9GAMM</name>
<comment type="similarity">
    <text evidence="2">Belongs to the ACC deaminase/D-cysteine desulfhydrase family.</text>
</comment>
<comment type="cofactor">
    <cofactor evidence="1">
        <name>pyridoxal 5'-phosphate</name>
        <dbReference type="ChEBI" id="CHEBI:597326"/>
    </cofactor>
</comment>
<dbReference type="InterPro" id="IPR036052">
    <property type="entry name" value="TrpB-like_PALP_sf"/>
</dbReference>
<dbReference type="Pfam" id="PF00291">
    <property type="entry name" value="PALP"/>
    <property type="match status" value="1"/>
</dbReference>
<feature type="domain" description="Tryptophan synthase beta chain-like PALP" evidence="6">
    <location>
        <begin position="27"/>
        <end position="303"/>
    </location>
</feature>
<dbReference type="PIRSF" id="PIRSF006278">
    <property type="entry name" value="ACCD_DCysDesulf"/>
    <property type="match status" value="1"/>
</dbReference>
<dbReference type="RefSeq" id="WP_083702956.1">
    <property type="nucleotide sequence ID" value="NZ_FTMN01000002.1"/>
</dbReference>
<organism evidence="7 8">
    <name type="scientific">Marinobacterium stanieri</name>
    <dbReference type="NCBI Taxonomy" id="49186"/>
    <lineage>
        <taxon>Bacteria</taxon>
        <taxon>Pseudomonadati</taxon>
        <taxon>Pseudomonadota</taxon>
        <taxon>Gammaproteobacteria</taxon>
        <taxon>Oceanospirillales</taxon>
        <taxon>Oceanospirillaceae</taxon>
        <taxon>Marinobacterium</taxon>
    </lineage>
</organism>
<evidence type="ECO:0000256" key="5">
    <source>
        <dbReference type="PIRSR" id="PIRSR006278-2"/>
    </source>
</evidence>
<accession>A0A1N6Q7P0</accession>
<evidence type="ECO:0000256" key="2">
    <source>
        <dbReference type="ARBA" id="ARBA00008639"/>
    </source>
</evidence>
<evidence type="ECO:0000313" key="8">
    <source>
        <dbReference type="Proteomes" id="UP000186895"/>
    </source>
</evidence>
<dbReference type="InterPro" id="IPR001926">
    <property type="entry name" value="TrpB-like_PALP"/>
</dbReference>